<accession>A0A1H0GLM6</accession>
<dbReference type="AlphaFoldDB" id="A0A1H0GLM6"/>
<dbReference type="Gene3D" id="1.10.3480.10">
    <property type="entry name" value="TorD-like"/>
    <property type="match status" value="1"/>
</dbReference>
<protein>
    <submittedName>
        <fullName evidence="2">Chaperone TorD involved in molybdoenzyme TorA maturation</fullName>
    </submittedName>
</protein>
<dbReference type="OrthoDB" id="8526323at2"/>
<dbReference type="InterPro" id="IPR036411">
    <property type="entry name" value="TorD-like_sf"/>
</dbReference>
<dbReference type="InterPro" id="IPR050289">
    <property type="entry name" value="TorD/DmsD_chaperones"/>
</dbReference>
<dbReference type="RefSeq" id="WP_089677549.1">
    <property type="nucleotide sequence ID" value="NZ_FNIV01000003.1"/>
</dbReference>
<dbReference type="InterPro" id="IPR020945">
    <property type="entry name" value="DMSO/NO3_reduct_chaperone"/>
</dbReference>
<evidence type="ECO:0000313" key="3">
    <source>
        <dbReference type="Proteomes" id="UP000199075"/>
    </source>
</evidence>
<dbReference type="EMBL" id="FNIV01000003">
    <property type="protein sequence ID" value="SDO07886.1"/>
    <property type="molecule type" value="Genomic_DNA"/>
</dbReference>
<evidence type="ECO:0000256" key="1">
    <source>
        <dbReference type="ARBA" id="ARBA00023186"/>
    </source>
</evidence>
<gene>
    <name evidence="2" type="ORF">SAMN04487957_103255</name>
</gene>
<keyword evidence="1" id="KW-0143">Chaperone</keyword>
<proteinExistence type="predicted"/>
<dbReference type="SUPFAM" id="SSF89155">
    <property type="entry name" value="TorD-like"/>
    <property type="match status" value="1"/>
</dbReference>
<evidence type="ECO:0000313" key="2">
    <source>
        <dbReference type="EMBL" id="SDO07886.1"/>
    </source>
</evidence>
<organism evidence="2 3">
    <name type="scientific">Halomonas shengliensis</name>
    <dbReference type="NCBI Taxonomy" id="419597"/>
    <lineage>
        <taxon>Bacteria</taxon>
        <taxon>Pseudomonadati</taxon>
        <taxon>Pseudomonadota</taxon>
        <taxon>Gammaproteobacteria</taxon>
        <taxon>Oceanospirillales</taxon>
        <taxon>Halomonadaceae</taxon>
        <taxon>Halomonas</taxon>
    </lineage>
</organism>
<sequence length="212" mass="23707">MSQQILPDDAASQAGLDEQEALRADLYRLLARLVREPADADLLDWLAGLEVDPGQDPVSQALTSLAQAAAEADREALERAHFRHLVGVIQGEITPYASWYRNGELMDQALVELRHDLRRLGFERSESSHDPEDHLAALFEVMAMLVDEGSAEGARFFMTHLAPWTQRCLDDLARVDTAFYARTGELGNAFIARERARLEAEAERSPVRILEP</sequence>
<dbReference type="Pfam" id="PF02613">
    <property type="entry name" value="Nitrate_red_del"/>
    <property type="match status" value="1"/>
</dbReference>
<reference evidence="3" key="1">
    <citation type="submission" date="2016-10" db="EMBL/GenBank/DDBJ databases">
        <authorList>
            <person name="Varghese N."/>
            <person name="Submissions S."/>
        </authorList>
    </citation>
    <scope>NUCLEOTIDE SEQUENCE [LARGE SCALE GENOMIC DNA]</scope>
    <source>
        <strain evidence="3">CGMCC 1.6444</strain>
    </source>
</reference>
<keyword evidence="3" id="KW-1185">Reference proteome</keyword>
<dbReference type="Proteomes" id="UP000199075">
    <property type="component" value="Unassembled WGS sequence"/>
</dbReference>
<name>A0A1H0GLM6_9GAMM</name>
<dbReference type="STRING" id="419597.SAMN04487957_103255"/>
<dbReference type="PANTHER" id="PTHR34227">
    <property type="entry name" value="CHAPERONE PROTEIN YCDY"/>
    <property type="match status" value="1"/>
</dbReference>
<dbReference type="PANTHER" id="PTHR34227:SF1">
    <property type="entry name" value="DIMETHYL SULFOXIDE REDUCTASE CHAPERONE-RELATED"/>
    <property type="match status" value="1"/>
</dbReference>